<dbReference type="PANTHER" id="PTHR21523">
    <property type="match status" value="1"/>
</dbReference>
<dbReference type="Proteomes" id="UP001432027">
    <property type="component" value="Unassembled WGS sequence"/>
</dbReference>
<evidence type="ECO:0000256" key="1">
    <source>
        <dbReference type="SAM" id="Phobius"/>
    </source>
</evidence>
<sequence>MTKKDRESLLETIMEVSGARKTVDAAMETLQQINIFGVHGPFMEVAKKMKDAFHSLEQSFTRKQKKEMRERKFAFLNKDQLQTLYKKQGITSEHHKELDLEAYGKLSVAQRDEGLWKRVEIFAANGTEIEPRHRNKRDLPGEVFIKNELEVFDPTVLHPYMFKPIYGLSVLGPTVLSPSLFSSLILNPLVISPWVLSLAIGMTFILSQYLLSPYVLSPMIFDPFILSPYVLSPNVINPYLFSPLILSPLFLCPDVLSPMYIGGNILSPSLASPSIFSKSMLTVSVLSPSFLS</sequence>
<feature type="transmembrane region" description="Helical" evidence="1">
    <location>
        <begin position="191"/>
        <end position="211"/>
    </location>
</feature>
<name>A0AAV5TIV6_9BILA</name>
<dbReference type="PANTHER" id="PTHR21523:SF44">
    <property type="entry name" value="MLT-TEN (MLT-10) RELATED"/>
    <property type="match status" value="1"/>
</dbReference>
<keyword evidence="3" id="KW-1185">Reference proteome</keyword>
<organism evidence="2 3">
    <name type="scientific">Pristionchus entomophagus</name>
    <dbReference type="NCBI Taxonomy" id="358040"/>
    <lineage>
        <taxon>Eukaryota</taxon>
        <taxon>Metazoa</taxon>
        <taxon>Ecdysozoa</taxon>
        <taxon>Nematoda</taxon>
        <taxon>Chromadorea</taxon>
        <taxon>Rhabditida</taxon>
        <taxon>Rhabditina</taxon>
        <taxon>Diplogasteromorpha</taxon>
        <taxon>Diplogasteroidea</taxon>
        <taxon>Neodiplogasteridae</taxon>
        <taxon>Pristionchus</taxon>
    </lineage>
</organism>
<evidence type="ECO:0000313" key="2">
    <source>
        <dbReference type="EMBL" id="GMS94203.1"/>
    </source>
</evidence>
<dbReference type="InterPro" id="IPR006954">
    <property type="entry name" value="Mlt-10-like"/>
</dbReference>
<dbReference type="EMBL" id="BTSX01000004">
    <property type="protein sequence ID" value="GMS94203.1"/>
    <property type="molecule type" value="Genomic_DNA"/>
</dbReference>
<reference evidence="2" key="1">
    <citation type="submission" date="2023-10" db="EMBL/GenBank/DDBJ databases">
        <title>Genome assembly of Pristionchus species.</title>
        <authorList>
            <person name="Yoshida K."/>
            <person name="Sommer R.J."/>
        </authorList>
    </citation>
    <scope>NUCLEOTIDE SEQUENCE</scope>
    <source>
        <strain evidence="2">RS0144</strain>
    </source>
</reference>
<gene>
    <name evidence="2" type="ORF">PENTCL1PPCAC_16378</name>
</gene>
<keyword evidence="1" id="KW-1133">Transmembrane helix</keyword>
<dbReference type="Pfam" id="PF04870">
    <property type="entry name" value="Moulting_cycle"/>
    <property type="match status" value="1"/>
</dbReference>
<accession>A0AAV5TIV6</accession>
<proteinExistence type="predicted"/>
<keyword evidence="1" id="KW-0472">Membrane</keyword>
<keyword evidence="1" id="KW-0812">Transmembrane</keyword>
<protein>
    <submittedName>
        <fullName evidence="2">Uncharacterized protein</fullName>
    </submittedName>
</protein>
<dbReference type="AlphaFoldDB" id="A0AAV5TIV6"/>
<evidence type="ECO:0000313" key="3">
    <source>
        <dbReference type="Proteomes" id="UP001432027"/>
    </source>
</evidence>
<feature type="transmembrane region" description="Helical" evidence="1">
    <location>
        <begin position="165"/>
        <end position="185"/>
    </location>
</feature>
<comment type="caution">
    <text evidence="2">The sequence shown here is derived from an EMBL/GenBank/DDBJ whole genome shotgun (WGS) entry which is preliminary data.</text>
</comment>